<feature type="signal peptide" evidence="1">
    <location>
        <begin position="1"/>
        <end position="23"/>
    </location>
</feature>
<keyword evidence="1" id="KW-0732">Signal</keyword>
<dbReference type="SUPFAM" id="SSF55961">
    <property type="entry name" value="Bet v1-like"/>
    <property type="match status" value="1"/>
</dbReference>
<gene>
    <name evidence="2" type="ORF">SAMN05443248_6300</name>
</gene>
<reference evidence="2 3" key="1">
    <citation type="submission" date="2016-11" db="EMBL/GenBank/DDBJ databases">
        <authorList>
            <person name="Jaros S."/>
            <person name="Januszkiewicz K."/>
            <person name="Wedrychowicz H."/>
        </authorList>
    </citation>
    <scope>NUCLEOTIDE SEQUENCE [LARGE SCALE GENOMIC DNA]</scope>
    <source>
        <strain evidence="2 3">GAS138</strain>
    </source>
</reference>
<dbReference type="OrthoDB" id="1364128at2"/>
<sequence length="154" mass="15858">MKEISGAAIAISLLVLTAASASALESNIQGSSTASADAVWAKIGDFCGISNWLPAIEKCALSADGNIRTLSIKGGGTVIEKLENRDDAARSYSYSIVEGELPVANYISTISVAKAGAGSTVIWSGKYDANGASDVDAKKLIDDIFQTGVDVLVK</sequence>
<evidence type="ECO:0000313" key="3">
    <source>
        <dbReference type="Proteomes" id="UP000189796"/>
    </source>
</evidence>
<organism evidence="2 3">
    <name type="scientific">Bradyrhizobium erythrophlei</name>
    <dbReference type="NCBI Taxonomy" id="1437360"/>
    <lineage>
        <taxon>Bacteria</taxon>
        <taxon>Pseudomonadati</taxon>
        <taxon>Pseudomonadota</taxon>
        <taxon>Alphaproteobacteria</taxon>
        <taxon>Hyphomicrobiales</taxon>
        <taxon>Nitrobacteraceae</taxon>
        <taxon>Bradyrhizobium</taxon>
    </lineage>
</organism>
<dbReference type="AlphaFoldDB" id="A0A1M5W256"/>
<dbReference type="PANTHER" id="PTHR39332:SF7">
    <property type="entry name" value="SRPBCC FAMILY PROTEIN"/>
    <property type="match status" value="1"/>
</dbReference>
<dbReference type="Pfam" id="PF10604">
    <property type="entry name" value="Polyketide_cyc2"/>
    <property type="match status" value="1"/>
</dbReference>
<proteinExistence type="predicted"/>
<protein>
    <submittedName>
        <fullName evidence="2">Polyketide cyclase / dehydrase and lipid transport</fullName>
    </submittedName>
</protein>
<dbReference type="CDD" id="cd07821">
    <property type="entry name" value="PYR_PYL_RCAR_like"/>
    <property type="match status" value="1"/>
</dbReference>
<dbReference type="EMBL" id="LT670817">
    <property type="protein sequence ID" value="SHH81518.1"/>
    <property type="molecule type" value="Genomic_DNA"/>
</dbReference>
<evidence type="ECO:0000256" key="1">
    <source>
        <dbReference type="SAM" id="SignalP"/>
    </source>
</evidence>
<feature type="chain" id="PRO_5012138408" evidence="1">
    <location>
        <begin position="24"/>
        <end position="154"/>
    </location>
</feature>
<dbReference type="Proteomes" id="UP000189796">
    <property type="component" value="Chromosome I"/>
</dbReference>
<name>A0A1M5W256_9BRAD</name>
<dbReference type="InterPro" id="IPR019587">
    <property type="entry name" value="Polyketide_cyclase/dehydratase"/>
</dbReference>
<accession>A0A1M5W256</accession>
<dbReference type="InterPro" id="IPR023393">
    <property type="entry name" value="START-like_dom_sf"/>
</dbReference>
<evidence type="ECO:0000313" key="2">
    <source>
        <dbReference type="EMBL" id="SHH81518.1"/>
    </source>
</evidence>
<dbReference type="PANTHER" id="PTHR39332">
    <property type="entry name" value="BLL4707 PROTEIN"/>
    <property type="match status" value="1"/>
</dbReference>
<dbReference type="Gene3D" id="3.30.530.20">
    <property type="match status" value="1"/>
</dbReference>